<keyword evidence="2" id="KW-0472">Membrane</keyword>
<evidence type="ECO:0000256" key="2">
    <source>
        <dbReference type="ARBA" id="ARBA00023136"/>
    </source>
</evidence>
<protein>
    <recommendedName>
        <fullName evidence="5">C-type lysozyme inhibitor domain-containing protein</fullName>
    </recommendedName>
</protein>
<name>A0A427U5G9_9VIBR</name>
<dbReference type="PROSITE" id="PS51257">
    <property type="entry name" value="PROKAR_LIPOPROTEIN"/>
    <property type="match status" value="1"/>
</dbReference>
<keyword evidence="3" id="KW-0564">Palmitate</keyword>
<evidence type="ECO:0000259" key="5">
    <source>
        <dbReference type="Pfam" id="PF09864"/>
    </source>
</evidence>
<proteinExistence type="predicted"/>
<keyword evidence="4" id="KW-0449">Lipoprotein</keyword>
<dbReference type="EMBL" id="RSFA01000021">
    <property type="protein sequence ID" value="RSD31880.1"/>
    <property type="molecule type" value="Genomic_DNA"/>
</dbReference>
<dbReference type="OrthoDB" id="7069120at2"/>
<dbReference type="Pfam" id="PF09864">
    <property type="entry name" value="MliC"/>
    <property type="match status" value="1"/>
</dbReference>
<accession>A0A427U5G9</accession>
<dbReference type="InterPro" id="IPR018660">
    <property type="entry name" value="MliC"/>
</dbReference>
<evidence type="ECO:0000256" key="3">
    <source>
        <dbReference type="ARBA" id="ARBA00023139"/>
    </source>
</evidence>
<dbReference type="SUPFAM" id="SSF141488">
    <property type="entry name" value="YdhA-like"/>
    <property type="match status" value="1"/>
</dbReference>
<dbReference type="AlphaFoldDB" id="A0A427U5G9"/>
<evidence type="ECO:0000313" key="6">
    <source>
        <dbReference type="EMBL" id="RSD31880.1"/>
    </source>
</evidence>
<keyword evidence="7" id="KW-1185">Reference proteome</keyword>
<dbReference type="InterPro" id="IPR036328">
    <property type="entry name" value="MliC_sf"/>
</dbReference>
<organism evidence="6 7">
    <name type="scientific">Vibrio pectenicida</name>
    <dbReference type="NCBI Taxonomy" id="62763"/>
    <lineage>
        <taxon>Bacteria</taxon>
        <taxon>Pseudomonadati</taxon>
        <taxon>Pseudomonadota</taxon>
        <taxon>Gammaproteobacteria</taxon>
        <taxon>Vibrionales</taxon>
        <taxon>Vibrionaceae</taxon>
        <taxon>Vibrio</taxon>
    </lineage>
</organism>
<reference evidence="6 7" key="1">
    <citation type="submission" date="2018-12" db="EMBL/GenBank/DDBJ databases">
        <title>Genomic taxonomy of the Vibrionaceae family.</title>
        <authorList>
            <person name="Gomez-Gil B."/>
            <person name="Enciso-Ibarra K."/>
        </authorList>
    </citation>
    <scope>NUCLEOTIDE SEQUENCE [LARGE SCALE GENOMIC DNA]</scope>
    <source>
        <strain evidence="6 7">CAIM 594</strain>
    </source>
</reference>
<comment type="caution">
    <text evidence="6">The sequence shown here is derived from an EMBL/GenBank/DDBJ whole genome shotgun (WGS) entry which is preliminary data.</text>
</comment>
<evidence type="ECO:0000313" key="7">
    <source>
        <dbReference type="Proteomes" id="UP000269041"/>
    </source>
</evidence>
<keyword evidence="1" id="KW-0732">Signal</keyword>
<evidence type="ECO:0000256" key="4">
    <source>
        <dbReference type="ARBA" id="ARBA00023288"/>
    </source>
</evidence>
<sequence length="100" mass="11070">MKVLNIALLATILQGCSSQYVTYYCPLDKHFDVAFSEDHENAVLRLANEEYSLMHVPAGSGAKYILKSDTESTANPLILHTKGDYARLEVGSEVYKGCKI</sequence>
<evidence type="ECO:0000256" key="1">
    <source>
        <dbReference type="ARBA" id="ARBA00022729"/>
    </source>
</evidence>
<feature type="domain" description="C-type lysozyme inhibitor" evidence="5">
    <location>
        <begin position="23"/>
        <end position="93"/>
    </location>
</feature>
<dbReference type="Gene3D" id="2.40.128.200">
    <property type="match status" value="1"/>
</dbReference>
<dbReference type="Proteomes" id="UP000269041">
    <property type="component" value="Unassembled WGS sequence"/>
</dbReference>
<gene>
    <name evidence="6" type="ORF">EJA03_06715</name>
</gene>